<evidence type="ECO:0000313" key="3">
    <source>
        <dbReference type="Proteomes" id="UP001596267"/>
    </source>
</evidence>
<keyword evidence="3" id="KW-1185">Reference proteome</keyword>
<evidence type="ECO:0000259" key="1">
    <source>
        <dbReference type="Pfam" id="PF12728"/>
    </source>
</evidence>
<accession>A0ABW1WHS3</accession>
<protein>
    <submittedName>
        <fullName evidence="2">Helix-turn-helix domain-containing protein</fullName>
    </submittedName>
</protein>
<dbReference type="InterPro" id="IPR041657">
    <property type="entry name" value="HTH_17"/>
</dbReference>
<name>A0ABW1WHS3_9BACL</name>
<dbReference type="EMBL" id="JBHSTQ010000011">
    <property type="protein sequence ID" value="MFC6387149.1"/>
    <property type="molecule type" value="Genomic_DNA"/>
</dbReference>
<comment type="caution">
    <text evidence="2">The sequence shown here is derived from an EMBL/GenBank/DDBJ whole genome shotgun (WGS) entry which is preliminary data.</text>
</comment>
<reference evidence="3" key="1">
    <citation type="journal article" date="2019" name="Int. J. Syst. Evol. Microbiol.">
        <title>The Global Catalogue of Microorganisms (GCM) 10K type strain sequencing project: providing services to taxonomists for standard genome sequencing and annotation.</title>
        <authorList>
            <consortium name="The Broad Institute Genomics Platform"/>
            <consortium name="The Broad Institute Genome Sequencing Center for Infectious Disease"/>
            <person name="Wu L."/>
            <person name="Ma J."/>
        </authorList>
    </citation>
    <scope>NUCLEOTIDE SEQUENCE [LARGE SCALE GENOMIC DNA]</scope>
    <source>
        <strain evidence="3">CCUG 42001</strain>
    </source>
</reference>
<dbReference type="RefSeq" id="WP_253076796.1">
    <property type="nucleotide sequence ID" value="NZ_JAMXWN010000011.1"/>
</dbReference>
<evidence type="ECO:0000313" key="2">
    <source>
        <dbReference type="EMBL" id="MFC6387149.1"/>
    </source>
</evidence>
<organism evidence="2 3">
    <name type="scientific">Sporolactobacillus kofuensis</name>
    <dbReference type="NCBI Taxonomy" id="269672"/>
    <lineage>
        <taxon>Bacteria</taxon>
        <taxon>Bacillati</taxon>
        <taxon>Bacillota</taxon>
        <taxon>Bacilli</taxon>
        <taxon>Bacillales</taxon>
        <taxon>Sporolactobacillaceae</taxon>
        <taxon>Sporolactobacillus</taxon>
    </lineage>
</organism>
<dbReference type="InterPro" id="IPR009061">
    <property type="entry name" value="DNA-bd_dom_put_sf"/>
</dbReference>
<dbReference type="Proteomes" id="UP001596267">
    <property type="component" value="Unassembled WGS sequence"/>
</dbReference>
<gene>
    <name evidence="2" type="ORF">ACFP7A_11080</name>
</gene>
<dbReference type="Pfam" id="PF12728">
    <property type="entry name" value="HTH_17"/>
    <property type="match status" value="1"/>
</dbReference>
<dbReference type="SUPFAM" id="SSF46955">
    <property type="entry name" value="Putative DNA-binding domain"/>
    <property type="match status" value="1"/>
</dbReference>
<proteinExistence type="predicted"/>
<sequence>MHDYETINKTNIEKLISTVVTKTISSLKDSFIDSEWMSLKEAATYLNVSPNTLKKFRVMGLKISEIDGVKRVSKKEIDRFLEQHIF</sequence>
<feature type="domain" description="Helix-turn-helix" evidence="1">
    <location>
        <begin position="36"/>
        <end position="84"/>
    </location>
</feature>